<sequence>MASTFDLATDEFLTCEIHSESTLPLLSYFIACKKHNQKGSRTLFQKVKSKIGVADRPIPDESEQLQDVLLALMKDGPGKPGQELPGCPTVTIVGAGVSGLCAGYELKKAGFKVTILEASSRVGGRVKTFREPSFAHGLHGEGGAMRIPANHYLLHKYIEDFGLKTQLFDFEMKNKFIYISGYGETLTYDRFNELLQEKDAKLLSLFPGLRDCEKGKTCDKLFTDAVEQVVIDFWDAYEKAADEVAVPEKIQVKAIKEAYAAITKQYDSYTLRSYLTDVAGWTEDAINLYDLGNAHVVFENGFIESFKDAFLSSNKGGEQAGMKQLQEGMDAVPNAFVSTDRKEKSLIDDIIYGARVTEIGIHEQSDPQIPLQAPVKVTYEVTANSLKKSITSDYLILAIPYTAQRTIAKSKSFVPMQEMAVRDVRYVEVTKILLQYKKRWWEEVFTKAGQGLDGGLVSDLPIRYTMFPKTDGNTQFKHSNRGVIMAAYTFEQDATILGSLSPDRRIQIAAENLSRIFPEAKPLDLLEAGASQVFPADELAGGSAFCYFGPMQKTKFLDVMQQPDWENRVFFAGEQASFTHGWIQGAFEAGLRCVQQIWSVAVEGKAHSQDSTAMAPNMPRMAAFGLLLLGLPSTTLAKPTGIQPRQNVPGDTPFVSFDACSDSQRQDIEKAWADVVTLAGVSKQFNPPGTIESRIFGDDINSSSGSIGAYAFSTEATIEKSTIVLCDPFWAPGQEFLGEIVDNLRKAPEDDRKNPNLMIGKGKILLHELTHLTALAETSTNDVIVIDQLLNDDSNVKAYGIRLVERLARNKNWRARTAKNADNYAWYATEKYFEGMFGTPNAAYEKRDGDEDDTSPEQPAPPAAPTKALNIILENKRRGVPNDKDFQDRMNWLFYSTNYGTASQCALFPALATRADVSIGTFSVNALKDNYFPAGTYDVKTQDGDCQYKNDGRGNPGALWCGDQVHSCKQHPDRQRVTYCRGIDPPSQIQHVPMVVSSTLSDRED</sequence>
<dbReference type="Gene3D" id="3.90.660.10">
    <property type="match status" value="1"/>
</dbReference>
<dbReference type="PANTHER" id="PTHR10742:SF342">
    <property type="entry name" value="AMINE OXIDASE"/>
    <property type="match status" value="1"/>
</dbReference>
<proteinExistence type="predicted"/>
<dbReference type="Pfam" id="PF01593">
    <property type="entry name" value="Amino_oxidase"/>
    <property type="match status" value="1"/>
</dbReference>
<evidence type="ECO:0000256" key="1">
    <source>
        <dbReference type="SAM" id="MobiDB-lite"/>
    </source>
</evidence>
<reference evidence="4" key="1">
    <citation type="journal article" date="2020" name="BMC Genomics">
        <title>Correction to: Identification and distribution of gene clusters required for synthesis of sphingolipid metabolism inhibitors in diverse species of the filamentous fungus Fusarium.</title>
        <authorList>
            <person name="Kim H.S."/>
            <person name="Lohmar J.M."/>
            <person name="Busman M."/>
            <person name="Brown D.W."/>
            <person name="Naumann T.A."/>
            <person name="Divon H.H."/>
            <person name="Lysoe E."/>
            <person name="Uhlig S."/>
            <person name="Proctor R.H."/>
        </authorList>
    </citation>
    <scope>NUCLEOTIDE SEQUENCE [LARGE SCALE GENOMIC DNA]</scope>
    <source>
        <strain evidence="4">NRRL 25331</strain>
    </source>
</reference>
<dbReference type="Gene3D" id="1.10.10.1620">
    <property type="match status" value="1"/>
</dbReference>
<evidence type="ECO:0000259" key="2">
    <source>
        <dbReference type="Pfam" id="PF01593"/>
    </source>
</evidence>
<dbReference type="GO" id="GO:0008237">
    <property type="term" value="F:metallopeptidase activity"/>
    <property type="evidence" value="ECO:0007669"/>
    <property type="project" value="InterPro"/>
</dbReference>
<dbReference type="SUPFAM" id="SSF54373">
    <property type="entry name" value="FAD-linked reductases, C-terminal domain"/>
    <property type="match status" value="1"/>
</dbReference>
<dbReference type="SUPFAM" id="SSF55486">
    <property type="entry name" value="Metalloproteases ('zincins'), catalytic domain"/>
    <property type="match status" value="1"/>
</dbReference>
<comment type="caution">
    <text evidence="3">The sequence shown here is derived from an EMBL/GenBank/DDBJ whole genome shotgun (WGS) entry which is preliminary data.</text>
</comment>
<accession>A0A8H5X7L8</accession>
<dbReference type="Proteomes" id="UP000572754">
    <property type="component" value="Unassembled WGS sequence"/>
</dbReference>
<dbReference type="InterPro" id="IPR024079">
    <property type="entry name" value="MetalloPept_cat_dom_sf"/>
</dbReference>
<dbReference type="GO" id="GO:0009063">
    <property type="term" value="P:amino acid catabolic process"/>
    <property type="evidence" value="ECO:0007669"/>
    <property type="project" value="TreeGrafter"/>
</dbReference>
<protein>
    <submittedName>
        <fullName evidence="3">Amino-acid oxidase</fullName>
    </submittedName>
</protein>
<dbReference type="GO" id="GO:0001716">
    <property type="term" value="F:L-amino-acid oxidase activity"/>
    <property type="evidence" value="ECO:0007669"/>
    <property type="project" value="TreeGrafter"/>
</dbReference>
<dbReference type="EMBL" id="JAAQPE010000097">
    <property type="protein sequence ID" value="KAF5686296.1"/>
    <property type="molecule type" value="Genomic_DNA"/>
</dbReference>
<organism evidence="3 4">
    <name type="scientific">Fusarium circinatum</name>
    <name type="common">Pitch canker fungus</name>
    <name type="synonym">Gibberella circinata</name>
    <dbReference type="NCBI Taxonomy" id="48490"/>
    <lineage>
        <taxon>Eukaryota</taxon>
        <taxon>Fungi</taxon>
        <taxon>Dikarya</taxon>
        <taxon>Ascomycota</taxon>
        <taxon>Pezizomycotina</taxon>
        <taxon>Sordariomycetes</taxon>
        <taxon>Hypocreomycetidae</taxon>
        <taxon>Hypocreales</taxon>
        <taxon>Nectriaceae</taxon>
        <taxon>Fusarium</taxon>
        <taxon>Fusarium fujikuroi species complex</taxon>
    </lineage>
</organism>
<dbReference type="InterPro" id="IPR036188">
    <property type="entry name" value="FAD/NAD-bd_sf"/>
</dbReference>
<dbReference type="InterPro" id="IPR050281">
    <property type="entry name" value="Flavin_monoamine_oxidase"/>
</dbReference>
<gene>
    <name evidence="3" type="ORF">FCIRC_3014</name>
</gene>
<evidence type="ECO:0000313" key="3">
    <source>
        <dbReference type="EMBL" id="KAF5686296.1"/>
    </source>
</evidence>
<evidence type="ECO:0000313" key="4">
    <source>
        <dbReference type="Proteomes" id="UP000572754"/>
    </source>
</evidence>
<feature type="region of interest" description="Disordered" evidence="1">
    <location>
        <begin position="843"/>
        <end position="866"/>
    </location>
</feature>
<dbReference type="InterPro" id="IPR002937">
    <property type="entry name" value="Amino_oxidase"/>
</dbReference>
<dbReference type="PANTHER" id="PTHR10742">
    <property type="entry name" value="FLAVIN MONOAMINE OXIDASE"/>
    <property type="match status" value="1"/>
</dbReference>
<keyword evidence="4" id="KW-1185">Reference proteome</keyword>
<dbReference type="Gene3D" id="3.50.50.60">
    <property type="entry name" value="FAD/NAD(P)-binding domain"/>
    <property type="match status" value="1"/>
</dbReference>
<name>A0A8H5X7L8_FUSCI</name>
<feature type="domain" description="Amine oxidase" evidence="2">
    <location>
        <begin position="97"/>
        <end position="597"/>
    </location>
</feature>
<reference evidence="3 4" key="2">
    <citation type="submission" date="2020-05" db="EMBL/GenBank/DDBJ databases">
        <title>Identification and distribution of gene clusters putatively required for synthesis of sphingolipid metabolism inhibitors in phylogenetically diverse species of the filamentous fungus Fusarium.</title>
        <authorList>
            <person name="Kim H.-S."/>
            <person name="Busman M."/>
            <person name="Brown D.W."/>
            <person name="Divon H."/>
            <person name="Uhlig S."/>
            <person name="Proctor R.H."/>
        </authorList>
    </citation>
    <scope>NUCLEOTIDE SEQUENCE [LARGE SCALE GENOMIC DNA]</scope>
    <source>
        <strain evidence="3 4">NRRL 25331</strain>
    </source>
</reference>
<dbReference type="SUPFAM" id="SSF51905">
    <property type="entry name" value="FAD/NAD(P)-binding domain"/>
    <property type="match status" value="1"/>
</dbReference>
<dbReference type="Gene3D" id="1.10.405.10">
    <property type="entry name" value="Guanine Nucleotide Dissociation Inhibitor, domain 1"/>
    <property type="match status" value="1"/>
</dbReference>
<dbReference type="Gene3D" id="3.40.390.10">
    <property type="entry name" value="Collagenase (Catalytic Domain)"/>
    <property type="match status" value="1"/>
</dbReference>
<dbReference type="AlphaFoldDB" id="A0A8H5X7L8"/>